<feature type="domain" description="Galectin" evidence="3">
    <location>
        <begin position="12"/>
        <end position="143"/>
    </location>
</feature>
<keyword evidence="4" id="KW-1185">Reference proteome</keyword>
<dbReference type="SMART" id="SM00276">
    <property type="entry name" value="GLECT"/>
    <property type="match status" value="1"/>
</dbReference>
<dbReference type="InterPro" id="IPR013320">
    <property type="entry name" value="ConA-like_dom_sf"/>
</dbReference>
<dbReference type="PROSITE" id="PS51304">
    <property type="entry name" value="GALECTIN"/>
    <property type="match status" value="1"/>
</dbReference>
<evidence type="ECO:0000256" key="1">
    <source>
        <dbReference type="ARBA" id="ARBA00022734"/>
    </source>
</evidence>
<dbReference type="Proteomes" id="UP000050795">
    <property type="component" value="Unassembled WGS sequence"/>
</dbReference>
<feature type="compositionally biased region" description="Basic and acidic residues" evidence="2">
    <location>
        <begin position="398"/>
        <end position="407"/>
    </location>
</feature>
<dbReference type="AlphaFoldDB" id="A0AA85JS17"/>
<accession>A0AA85JS17</accession>
<feature type="compositionally biased region" description="Basic residues" evidence="2">
    <location>
        <begin position="408"/>
        <end position="422"/>
    </location>
</feature>
<feature type="region of interest" description="Disordered" evidence="2">
    <location>
        <begin position="637"/>
        <end position="668"/>
    </location>
</feature>
<feature type="region of interest" description="Disordered" evidence="2">
    <location>
        <begin position="831"/>
        <end position="883"/>
    </location>
</feature>
<dbReference type="SMART" id="SM00908">
    <property type="entry name" value="Gal-bind_lectin"/>
    <property type="match status" value="1"/>
</dbReference>
<feature type="compositionally biased region" description="Polar residues" evidence="2">
    <location>
        <begin position="250"/>
        <end position="262"/>
    </location>
</feature>
<protein>
    <recommendedName>
        <fullName evidence="3">Galectin domain-containing protein</fullName>
    </recommendedName>
</protein>
<dbReference type="InterPro" id="IPR001079">
    <property type="entry name" value="Galectin_CRD"/>
</dbReference>
<feature type="region of interest" description="Disordered" evidence="2">
    <location>
        <begin position="282"/>
        <end position="311"/>
    </location>
</feature>
<feature type="compositionally biased region" description="Basic and acidic residues" evidence="2">
    <location>
        <begin position="596"/>
        <end position="614"/>
    </location>
</feature>
<dbReference type="WBParaSite" id="TREG1_41810.1">
    <property type="protein sequence ID" value="TREG1_41810.1"/>
    <property type="gene ID" value="TREG1_41810"/>
</dbReference>
<feature type="compositionally biased region" description="Basic residues" evidence="2">
    <location>
        <begin position="363"/>
        <end position="376"/>
    </location>
</feature>
<evidence type="ECO:0000313" key="4">
    <source>
        <dbReference type="Proteomes" id="UP000050795"/>
    </source>
</evidence>
<feature type="compositionally biased region" description="Polar residues" evidence="2">
    <location>
        <begin position="299"/>
        <end position="311"/>
    </location>
</feature>
<dbReference type="SUPFAM" id="SSF49899">
    <property type="entry name" value="Concanavalin A-like lectins/glucanases"/>
    <property type="match status" value="1"/>
</dbReference>
<dbReference type="Pfam" id="PF00337">
    <property type="entry name" value="Gal-bind_lectin"/>
    <property type="match status" value="1"/>
</dbReference>
<organism evidence="4 5">
    <name type="scientific">Trichobilharzia regenti</name>
    <name type="common">Nasal bird schistosome</name>
    <dbReference type="NCBI Taxonomy" id="157069"/>
    <lineage>
        <taxon>Eukaryota</taxon>
        <taxon>Metazoa</taxon>
        <taxon>Spiralia</taxon>
        <taxon>Lophotrochozoa</taxon>
        <taxon>Platyhelminthes</taxon>
        <taxon>Trematoda</taxon>
        <taxon>Digenea</taxon>
        <taxon>Strigeidida</taxon>
        <taxon>Schistosomatoidea</taxon>
        <taxon>Schistosomatidae</taxon>
        <taxon>Trichobilharzia</taxon>
    </lineage>
</organism>
<reference evidence="4" key="1">
    <citation type="submission" date="2022-06" db="EMBL/GenBank/DDBJ databases">
        <authorList>
            <person name="Berger JAMES D."/>
            <person name="Berger JAMES D."/>
        </authorList>
    </citation>
    <scope>NUCLEOTIDE SEQUENCE [LARGE SCALE GENOMIC DNA]</scope>
</reference>
<dbReference type="GO" id="GO:0030246">
    <property type="term" value="F:carbohydrate binding"/>
    <property type="evidence" value="ECO:0007669"/>
    <property type="project" value="UniProtKB-KW"/>
</dbReference>
<evidence type="ECO:0000313" key="5">
    <source>
        <dbReference type="WBParaSite" id="TREG1_41810.1"/>
    </source>
</evidence>
<evidence type="ECO:0000259" key="3">
    <source>
        <dbReference type="PROSITE" id="PS51304"/>
    </source>
</evidence>
<feature type="region of interest" description="Disordered" evidence="2">
    <location>
        <begin position="338"/>
        <end position="454"/>
    </location>
</feature>
<evidence type="ECO:0000256" key="2">
    <source>
        <dbReference type="SAM" id="MobiDB-lite"/>
    </source>
</evidence>
<proteinExistence type="predicted"/>
<feature type="region of interest" description="Disordered" evidence="2">
    <location>
        <begin position="250"/>
        <end position="270"/>
    </location>
</feature>
<feature type="region of interest" description="Disordered" evidence="2">
    <location>
        <begin position="523"/>
        <end position="560"/>
    </location>
</feature>
<feature type="compositionally biased region" description="Polar residues" evidence="2">
    <location>
        <begin position="428"/>
        <end position="438"/>
    </location>
</feature>
<name>A0AA85JS17_TRIRE</name>
<feature type="compositionally biased region" description="Polar residues" evidence="2">
    <location>
        <begin position="637"/>
        <end position="654"/>
    </location>
</feature>
<feature type="region of interest" description="Disordered" evidence="2">
    <location>
        <begin position="594"/>
        <end position="615"/>
    </location>
</feature>
<feature type="compositionally biased region" description="Polar residues" evidence="2">
    <location>
        <begin position="351"/>
        <end position="360"/>
    </location>
</feature>
<sequence length="1247" mass="140884">MNSYFDEQETEFTYEIPDCLMDGDYIELHGVCHGERIVFELLTKEGTTRNKQDELPLQIVLETKGPVLVISRNKVEVAKQEKFVGNRIRENMPFELCVHANEDYYTVILNKEKVCDQKHLVPLSEAFALSMKGKVDILSLEFKDIYYDEDEMNNTINTTHNSSIRHDDVHSGFVRVNELRQSSIRRNDSPILVPTRTSSKLDKYSIKSKDSNLEVTAWKTSNDLSKADLDTDYKATTLERNSAIHSYRNSNEFSQNSESRISATLPPIGKTSNEKINDYGMGSRGNLNSNDTAHIKSRTGITGSRKSATLSTSKIEQRYNGEGRSQTDAGDLLRGSYSVLDDEEPVMPRITATTSTPNLQEKNKKKRFSLLGKSRKSTGSETDVRKDSKNRKGSAPEIKSKNGEGEKKKKGFHLKNPFKRSKPKELTPTASSSTSLNRSDPRMGSRSPIPAINVSINDRLPKELSKKPAPEIASYLIKTNPSTEFDTTNLTGRRSLSEDVYFRPFTSTSSHYDEYENLGSHTERLNSDHIKRKSLSSSRLSNDSPSRGDLQSHLKSKSPAPELAAVIHSNDMSPNLGETTITEGMDTHFVSMSTVDRLEKKSKNDKTPTSEKNLKLKGPAPELAAMIHAKGMSPNLRETTITESSDSQFESMTTLEDGERKPGQSSARESLANIKLKGTAPEIASIIHSKNLSPNMGDITLTQSSDLPHTSVPTMNDIGSKPFKPNGSASEIAAQIHNNNYSDRLPYPEYTISGTSETEKRSSLYYEESGQIVHEKKIKTTRKAISLSEYVSDADGTESGGSDVFTDNECYLEVGKSQYYFDRKRSLKNYRSKRSTRMEREARRKMGLNRNDSEESQSSSISSLKPTDRKLTPKYRKRQGAGKEEVSSWLNNYESNKQTYGAVNVDGNIRPMYKSPVMAAGCVEQQSLLHKYMLKDIDQSINCDFNIELPHSLTLGRSALLYGHFKYDSPVVQSCLLRLNFTTTQESEAFESLYLRIWSNGGLDVLRSNHSLNSENLITSSNFIQHTTTDGSEMDISNKQLTTFQLQFICQSLYLAITSSELFTLLVKNTLTNLSNYCLKSFELEDSTTAELDRFVMSKHVSLPLTIHPTVELNQSHNVCLLTKLTADTKRIMIEYIYEVFSKSERDCIQIVLDFDESCLLVQDMTNEMKEFKKQVTSEIPYIPEQIRKIRIHLLDNQLKVFLNTTEMCVYSFEQSYYLENKLSLIHVNGDFMLLDARINRDFNEVF</sequence>
<dbReference type="Gene3D" id="2.60.120.200">
    <property type="match status" value="1"/>
</dbReference>
<reference evidence="5" key="2">
    <citation type="submission" date="2023-11" db="UniProtKB">
        <authorList>
            <consortium name="WormBaseParasite"/>
        </authorList>
    </citation>
    <scope>IDENTIFICATION</scope>
</reference>
<keyword evidence="1" id="KW-0430">Lectin</keyword>